<name>A0A0M3I629_ASCLU</name>
<proteinExistence type="predicted"/>
<evidence type="ECO:0000256" key="1">
    <source>
        <dbReference type="SAM" id="MobiDB-lite"/>
    </source>
</evidence>
<feature type="region of interest" description="Disordered" evidence="1">
    <location>
        <begin position="1"/>
        <end position="22"/>
    </location>
</feature>
<dbReference type="WBParaSite" id="ALUE_0001245601-mRNA-1">
    <property type="protein sequence ID" value="ALUE_0001245601-mRNA-1"/>
    <property type="gene ID" value="ALUE_0001245601"/>
</dbReference>
<feature type="compositionally biased region" description="Basic and acidic residues" evidence="1">
    <location>
        <begin position="89"/>
        <end position="104"/>
    </location>
</feature>
<feature type="compositionally biased region" description="Basic and acidic residues" evidence="1">
    <location>
        <begin position="1"/>
        <end position="16"/>
    </location>
</feature>
<reference evidence="3" key="1">
    <citation type="submission" date="2017-02" db="UniProtKB">
        <authorList>
            <consortium name="WormBaseParasite"/>
        </authorList>
    </citation>
    <scope>IDENTIFICATION</scope>
</reference>
<organism evidence="2 3">
    <name type="scientific">Ascaris lumbricoides</name>
    <name type="common">Giant roundworm</name>
    <dbReference type="NCBI Taxonomy" id="6252"/>
    <lineage>
        <taxon>Eukaryota</taxon>
        <taxon>Metazoa</taxon>
        <taxon>Ecdysozoa</taxon>
        <taxon>Nematoda</taxon>
        <taxon>Chromadorea</taxon>
        <taxon>Rhabditida</taxon>
        <taxon>Spirurina</taxon>
        <taxon>Ascaridomorpha</taxon>
        <taxon>Ascaridoidea</taxon>
        <taxon>Ascarididae</taxon>
        <taxon>Ascaris</taxon>
    </lineage>
</organism>
<protein>
    <submittedName>
        <fullName evidence="3">Rubis-subs-bind domain-containing protein</fullName>
    </submittedName>
</protein>
<evidence type="ECO:0000313" key="3">
    <source>
        <dbReference type="WBParaSite" id="ALUE_0001245601-mRNA-1"/>
    </source>
</evidence>
<feature type="region of interest" description="Disordered" evidence="1">
    <location>
        <begin position="84"/>
        <end position="104"/>
    </location>
</feature>
<dbReference type="AlphaFoldDB" id="A0A0M3I629"/>
<keyword evidence="2" id="KW-1185">Reference proteome</keyword>
<sequence length="104" mass="11679">MDANENKYGGDEEKQKLASAGLIVPNMPRPRFLLHATTDDELYSILGRLVTSKTLRKTIKSADPGLYAEMKSLLDKRRRAYNMEMTASENRREATCSGGDGKHF</sequence>
<dbReference type="Proteomes" id="UP000036681">
    <property type="component" value="Unplaced"/>
</dbReference>
<accession>A0A0M3I629</accession>
<evidence type="ECO:0000313" key="2">
    <source>
        <dbReference type="Proteomes" id="UP000036681"/>
    </source>
</evidence>